<accession>A0AAN9TRN1</accession>
<dbReference type="EMBL" id="JBBCAQ010000034">
    <property type="protein sequence ID" value="KAK7580456.1"/>
    <property type="molecule type" value="Genomic_DNA"/>
</dbReference>
<comment type="caution">
    <text evidence="1">The sequence shown here is derived from an EMBL/GenBank/DDBJ whole genome shotgun (WGS) entry which is preliminary data.</text>
</comment>
<evidence type="ECO:0000313" key="1">
    <source>
        <dbReference type="EMBL" id="KAK7580456.1"/>
    </source>
</evidence>
<proteinExistence type="predicted"/>
<dbReference type="Proteomes" id="UP001367676">
    <property type="component" value="Unassembled WGS sequence"/>
</dbReference>
<protein>
    <submittedName>
        <fullName evidence="1">Uncharacterized protein</fullName>
    </submittedName>
</protein>
<dbReference type="AlphaFoldDB" id="A0AAN9TRN1"/>
<gene>
    <name evidence="1" type="ORF">V9T40_001085</name>
</gene>
<reference evidence="1 2" key="1">
    <citation type="submission" date="2024-03" db="EMBL/GenBank/DDBJ databases">
        <title>Adaptation during the transition from Ophiocordyceps entomopathogen to insect associate is accompanied by gene loss and intensified selection.</title>
        <authorList>
            <person name="Ward C.M."/>
            <person name="Onetto C.A."/>
            <person name="Borneman A.R."/>
        </authorList>
    </citation>
    <scope>NUCLEOTIDE SEQUENCE [LARGE SCALE GENOMIC DNA]</scope>
    <source>
        <strain evidence="1">AWRI1</strain>
        <tissue evidence="1">Single Adult Female</tissue>
    </source>
</reference>
<name>A0AAN9TRN1_9HEMI</name>
<evidence type="ECO:0000313" key="2">
    <source>
        <dbReference type="Proteomes" id="UP001367676"/>
    </source>
</evidence>
<sequence length="72" mass="8201">MLKVNESILFNQQQQSAVSTVTQQHAQHWQQCLLKFDVAVVGYDGEVLRGESRLPTAAMSHENTRCDAEWIK</sequence>
<keyword evidence="2" id="KW-1185">Reference proteome</keyword>
<organism evidence="1 2">
    <name type="scientific">Parthenolecanium corni</name>
    <dbReference type="NCBI Taxonomy" id="536013"/>
    <lineage>
        <taxon>Eukaryota</taxon>
        <taxon>Metazoa</taxon>
        <taxon>Ecdysozoa</taxon>
        <taxon>Arthropoda</taxon>
        <taxon>Hexapoda</taxon>
        <taxon>Insecta</taxon>
        <taxon>Pterygota</taxon>
        <taxon>Neoptera</taxon>
        <taxon>Paraneoptera</taxon>
        <taxon>Hemiptera</taxon>
        <taxon>Sternorrhyncha</taxon>
        <taxon>Coccoidea</taxon>
        <taxon>Coccidae</taxon>
        <taxon>Parthenolecanium</taxon>
    </lineage>
</organism>